<evidence type="ECO:0000256" key="6">
    <source>
        <dbReference type="PIRNR" id="PIRNR039090"/>
    </source>
</evidence>
<keyword evidence="4 6" id="KW-1005">Bacterial flagellum biogenesis</keyword>
<accession>A0AAJ0XEY9</accession>
<dbReference type="RefSeq" id="WP_201244124.1">
    <property type="nucleotide sequence ID" value="NZ_NHSF01000021.1"/>
</dbReference>
<keyword evidence="7" id="KW-0282">Flagellum</keyword>
<evidence type="ECO:0000256" key="4">
    <source>
        <dbReference type="ARBA" id="ARBA00022795"/>
    </source>
</evidence>
<reference evidence="7" key="1">
    <citation type="submission" date="2017-05" db="EMBL/GenBank/DDBJ databases">
        <authorList>
            <person name="Imhoff J.F."/>
            <person name="Rahn T."/>
            <person name="Kuenzel S."/>
            <person name="Neulinger S.C."/>
        </authorList>
    </citation>
    <scope>NUCLEOTIDE SEQUENCE</scope>
    <source>
        <strain evidence="7">DSM 4395</strain>
    </source>
</reference>
<keyword evidence="8" id="KW-1185">Reference proteome</keyword>
<organism evidence="7 8">
    <name type="scientific">Halochromatium salexigens</name>
    <name type="common">Chromatium salexigens</name>
    <dbReference type="NCBI Taxonomy" id="49447"/>
    <lineage>
        <taxon>Bacteria</taxon>
        <taxon>Pseudomonadati</taxon>
        <taxon>Pseudomonadota</taxon>
        <taxon>Gammaproteobacteria</taxon>
        <taxon>Chromatiales</taxon>
        <taxon>Chromatiaceae</taxon>
        <taxon>Halochromatium</taxon>
    </lineage>
</organism>
<dbReference type="GO" id="GO:0071973">
    <property type="term" value="P:bacterial-type flagellum-dependent cell motility"/>
    <property type="evidence" value="ECO:0007669"/>
    <property type="project" value="TreeGrafter"/>
</dbReference>
<keyword evidence="5" id="KW-0143">Chaperone</keyword>
<sequence>MTVMRGGGAYGRGAGAYARVGVESGVMSASPHQLIVLLFDGACASIRAARIQMQAGNTAAKGQAISKALDIVNNGLAAALDVEHGGEVAERLASLYDYIARLLLAANLHNDEQSLNEAESLLEEIAAAWREIGTNTTPAAPD</sequence>
<dbReference type="PIRSF" id="PIRSF039090">
    <property type="entry name" value="Flis"/>
    <property type="match status" value="1"/>
</dbReference>
<evidence type="ECO:0000313" key="8">
    <source>
        <dbReference type="Proteomes" id="UP001296967"/>
    </source>
</evidence>
<dbReference type="Pfam" id="PF02561">
    <property type="entry name" value="FliS"/>
    <property type="match status" value="1"/>
</dbReference>
<dbReference type="GO" id="GO:0005829">
    <property type="term" value="C:cytosol"/>
    <property type="evidence" value="ECO:0007669"/>
    <property type="project" value="UniProtKB-SubCell"/>
</dbReference>
<comment type="caution">
    <text evidence="7">The sequence shown here is derived from an EMBL/GenBank/DDBJ whole genome shotgun (WGS) entry which is preliminary data.</text>
</comment>
<dbReference type="PANTHER" id="PTHR34773">
    <property type="entry name" value="FLAGELLAR SECRETION CHAPERONE FLIS"/>
    <property type="match status" value="1"/>
</dbReference>
<evidence type="ECO:0000256" key="2">
    <source>
        <dbReference type="ARBA" id="ARBA00008787"/>
    </source>
</evidence>
<dbReference type="AlphaFoldDB" id="A0AAJ0XEY9"/>
<dbReference type="GO" id="GO:0044780">
    <property type="term" value="P:bacterial-type flagellum assembly"/>
    <property type="evidence" value="ECO:0007669"/>
    <property type="project" value="InterPro"/>
</dbReference>
<dbReference type="PANTHER" id="PTHR34773:SF1">
    <property type="entry name" value="FLAGELLAR SECRETION CHAPERONE FLIS"/>
    <property type="match status" value="1"/>
</dbReference>
<dbReference type="Gene3D" id="1.20.120.340">
    <property type="entry name" value="Flagellar protein FliS"/>
    <property type="match status" value="1"/>
</dbReference>
<evidence type="ECO:0000256" key="5">
    <source>
        <dbReference type="ARBA" id="ARBA00023186"/>
    </source>
</evidence>
<reference evidence="7" key="2">
    <citation type="journal article" date="2020" name="Microorganisms">
        <title>Osmotic Adaptation and Compatible Solute Biosynthesis of Phototrophic Bacteria as Revealed from Genome Analyses.</title>
        <authorList>
            <person name="Imhoff J.F."/>
            <person name="Rahn T."/>
            <person name="Kunzel S."/>
            <person name="Keller A."/>
            <person name="Neulinger S.C."/>
        </authorList>
    </citation>
    <scope>NUCLEOTIDE SEQUENCE</scope>
    <source>
        <strain evidence="7">DSM 4395</strain>
    </source>
</reference>
<dbReference type="EMBL" id="NHSF01000021">
    <property type="protein sequence ID" value="MBK5929716.1"/>
    <property type="molecule type" value="Genomic_DNA"/>
</dbReference>
<dbReference type="InterPro" id="IPR003713">
    <property type="entry name" value="FliS"/>
</dbReference>
<keyword evidence="3 6" id="KW-0963">Cytoplasm</keyword>
<dbReference type="CDD" id="cd16098">
    <property type="entry name" value="FliS"/>
    <property type="match status" value="1"/>
</dbReference>
<dbReference type="SUPFAM" id="SSF101116">
    <property type="entry name" value="Flagellar export chaperone FliS"/>
    <property type="match status" value="1"/>
</dbReference>
<evidence type="ECO:0000313" key="7">
    <source>
        <dbReference type="EMBL" id="MBK5929716.1"/>
    </source>
</evidence>
<keyword evidence="7" id="KW-0969">Cilium</keyword>
<evidence type="ECO:0000256" key="3">
    <source>
        <dbReference type="ARBA" id="ARBA00022490"/>
    </source>
</evidence>
<comment type="subcellular location">
    <subcellularLocation>
        <location evidence="1 6">Cytoplasm</location>
        <location evidence="1 6">Cytosol</location>
    </subcellularLocation>
</comment>
<gene>
    <name evidence="7" type="ORF">CCR82_03995</name>
</gene>
<evidence type="ECO:0000256" key="1">
    <source>
        <dbReference type="ARBA" id="ARBA00004514"/>
    </source>
</evidence>
<keyword evidence="7" id="KW-0966">Cell projection</keyword>
<protein>
    <recommendedName>
        <fullName evidence="6">Flagellar secretion chaperone FliS</fullName>
    </recommendedName>
</protein>
<dbReference type="InterPro" id="IPR036584">
    <property type="entry name" value="FliS_sf"/>
</dbReference>
<name>A0AAJ0XEY9_HALSE</name>
<dbReference type="Proteomes" id="UP001296967">
    <property type="component" value="Unassembled WGS sequence"/>
</dbReference>
<comment type="similarity">
    <text evidence="2 6">Belongs to the FliS family.</text>
</comment>
<dbReference type="NCBIfam" id="TIGR00208">
    <property type="entry name" value="fliS"/>
    <property type="match status" value="1"/>
</dbReference>
<proteinExistence type="inferred from homology"/>